<reference evidence="1 2" key="1">
    <citation type="submission" date="2015-09" db="EMBL/GenBank/DDBJ databases">
        <authorList>
            <consortium name="Pathogen Informatics"/>
        </authorList>
    </citation>
    <scope>NUCLEOTIDE SEQUENCE [LARGE SCALE GENOMIC DNA]</scope>
    <source>
        <strain evidence="1 2">2789STDY5834863</strain>
    </source>
</reference>
<dbReference type="Pfam" id="PF18941">
    <property type="entry name" value="DUF5688"/>
    <property type="match status" value="1"/>
</dbReference>
<sequence>MRKEEIDELQREVQKNLGEKWEVKPMSVKKIGGDKEAIGCRFQGDEFMVVLYPNEYENLLRSGTSIEEIGTHLAQEAEQKRYGFPQMPKTPEEFRKELYIQVINADMNEELLKNVVHDTMGDVAAVARCKIASDEQGVTSFLVTKENMECFQMTQGEIMEQAYHNTAAQKYTLQNLNEIMRELMTSEGLDPEIVKELTHEETPLYVLTNSERVNGANAIVCPEVLQHVYEELGENYYIMPSSIHEVLLVKESTGLTPDEMKRMVHDVNVSEVRPEELLSFKVFRYDGRKLSVVNEEIQEISEAKEKIKHSKLLH</sequence>
<dbReference type="AlphaFoldDB" id="A0A174H021"/>
<dbReference type="Proteomes" id="UP000095431">
    <property type="component" value="Unassembled WGS sequence"/>
</dbReference>
<evidence type="ECO:0000313" key="1">
    <source>
        <dbReference type="EMBL" id="CUO68382.1"/>
    </source>
</evidence>
<protein>
    <submittedName>
        <fullName evidence="1">Uncharacterized protein</fullName>
    </submittedName>
</protein>
<gene>
    <name evidence="1" type="ORF">ERS852478_03571</name>
</gene>
<name>A0A174H021_9FIRM</name>
<proteinExistence type="predicted"/>
<organism evidence="1 2">
    <name type="scientific">Blautia wexlerae</name>
    <dbReference type="NCBI Taxonomy" id="418240"/>
    <lineage>
        <taxon>Bacteria</taxon>
        <taxon>Bacillati</taxon>
        <taxon>Bacillota</taxon>
        <taxon>Clostridia</taxon>
        <taxon>Lachnospirales</taxon>
        <taxon>Lachnospiraceae</taxon>
        <taxon>Blautia</taxon>
    </lineage>
</organism>
<dbReference type="InterPro" id="IPR043743">
    <property type="entry name" value="DUF5688"/>
</dbReference>
<accession>A0A174H021</accession>
<evidence type="ECO:0000313" key="2">
    <source>
        <dbReference type="Proteomes" id="UP000095431"/>
    </source>
</evidence>
<dbReference type="EMBL" id="CYZN01000038">
    <property type="protein sequence ID" value="CUO68382.1"/>
    <property type="molecule type" value="Genomic_DNA"/>
</dbReference>
<dbReference type="RefSeq" id="WP_055060680.1">
    <property type="nucleotide sequence ID" value="NZ_BTHH01000008.1"/>
</dbReference>